<evidence type="ECO:0000313" key="1">
    <source>
        <dbReference type="EMBL" id="SQA93388.1"/>
    </source>
</evidence>
<dbReference type="EMBL" id="UAVS01000001">
    <property type="protein sequence ID" value="SQA93388.1"/>
    <property type="molecule type" value="Genomic_DNA"/>
</dbReference>
<dbReference type="Proteomes" id="UP000250169">
    <property type="component" value="Unassembled WGS sequence"/>
</dbReference>
<organism evidence="1 2">
    <name type="scientific">Capnocytophaga ochracea</name>
    <dbReference type="NCBI Taxonomy" id="1018"/>
    <lineage>
        <taxon>Bacteria</taxon>
        <taxon>Pseudomonadati</taxon>
        <taxon>Bacteroidota</taxon>
        <taxon>Flavobacteriia</taxon>
        <taxon>Flavobacteriales</taxon>
        <taxon>Flavobacteriaceae</taxon>
        <taxon>Capnocytophaga</taxon>
    </lineage>
</organism>
<dbReference type="RefSeq" id="WP_111972286.1">
    <property type="nucleotide sequence ID" value="NZ_UAVS01000001.1"/>
</dbReference>
<dbReference type="PROSITE" id="PS51257">
    <property type="entry name" value="PROKAR_LIPOPROTEIN"/>
    <property type="match status" value="1"/>
</dbReference>
<accession>A0A2X2SLV4</accession>
<protein>
    <recommendedName>
        <fullName evidence="3">Lipoprotein</fullName>
    </recommendedName>
</protein>
<dbReference type="AlphaFoldDB" id="A0A2X2SLV4"/>
<evidence type="ECO:0000313" key="2">
    <source>
        <dbReference type="Proteomes" id="UP000250169"/>
    </source>
</evidence>
<sequence>MRKIIFIIGIFLVACSKDKGSAPNNLNTYRVTVKENFTDPLKQLENIQVDDYVPYTITLTDSKEGGEYRLTSLKEGERYHQTIGKDFVLSLTNDPKTPINKEQKYLSFSSKGTHSFYIRPLVPGTFKLTFELQKYVGDKAVGDAIKVNVSFNAVEIKSAYTELMLHPPRPDRHQYCLVIYDGGEEGDTYLSSNGTTLFCNVTFIINGKEESKEGEYRVGDYFLLQKSESSELIVTIKNVKIIKKSDYYPDFIIEYPNLNISNQ</sequence>
<reference evidence="1 2" key="1">
    <citation type="submission" date="2018-06" db="EMBL/GenBank/DDBJ databases">
        <authorList>
            <consortium name="Pathogen Informatics"/>
            <person name="Doyle S."/>
        </authorList>
    </citation>
    <scope>NUCLEOTIDE SEQUENCE [LARGE SCALE GENOMIC DNA]</scope>
    <source>
        <strain evidence="1 2">NCTC11545</strain>
    </source>
</reference>
<name>A0A2X2SLV4_CAPOC</name>
<gene>
    <name evidence="1" type="ORF">NCTC11545_00759</name>
</gene>
<evidence type="ECO:0008006" key="3">
    <source>
        <dbReference type="Google" id="ProtNLM"/>
    </source>
</evidence>
<proteinExistence type="predicted"/>